<comment type="caution">
    <text evidence="1">The sequence shown here is derived from an EMBL/GenBank/DDBJ whole genome shotgun (WGS) entry which is preliminary data.</text>
</comment>
<organism evidence="1 2">
    <name type="scientific">Araneus ventricosus</name>
    <name type="common">Orbweaver spider</name>
    <name type="synonym">Epeira ventricosa</name>
    <dbReference type="NCBI Taxonomy" id="182803"/>
    <lineage>
        <taxon>Eukaryota</taxon>
        <taxon>Metazoa</taxon>
        <taxon>Ecdysozoa</taxon>
        <taxon>Arthropoda</taxon>
        <taxon>Chelicerata</taxon>
        <taxon>Arachnida</taxon>
        <taxon>Araneae</taxon>
        <taxon>Araneomorphae</taxon>
        <taxon>Entelegynae</taxon>
        <taxon>Araneoidea</taxon>
        <taxon>Araneidae</taxon>
        <taxon>Araneus</taxon>
    </lineage>
</organism>
<evidence type="ECO:0000313" key="1">
    <source>
        <dbReference type="EMBL" id="GBN14876.1"/>
    </source>
</evidence>
<name>A0A4Y2LMU6_ARAVE</name>
<keyword evidence="2" id="KW-1185">Reference proteome</keyword>
<sequence>MPLSIGRKIAVELFSAYPARCLYCCVQWPFQSLFIDMANQLWIHIDANKFHSILFDIIFFFISQGLDDFNYVGLLEEFWHPSPDSFKDEIKKREKLFKVTEVTLNFDEENASLSLPETVAKYIA</sequence>
<dbReference type="Proteomes" id="UP000499080">
    <property type="component" value="Unassembled WGS sequence"/>
</dbReference>
<protein>
    <submittedName>
        <fullName evidence="1">Uncharacterized protein</fullName>
    </submittedName>
</protein>
<dbReference type="AlphaFoldDB" id="A0A4Y2LMU6"/>
<reference evidence="1 2" key="1">
    <citation type="journal article" date="2019" name="Sci. Rep.">
        <title>Orb-weaving spider Araneus ventricosus genome elucidates the spidroin gene catalogue.</title>
        <authorList>
            <person name="Kono N."/>
            <person name="Nakamura H."/>
            <person name="Ohtoshi R."/>
            <person name="Moran D.A.P."/>
            <person name="Shinohara A."/>
            <person name="Yoshida Y."/>
            <person name="Fujiwara M."/>
            <person name="Mori M."/>
            <person name="Tomita M."/>
            <person name="Arakawa K."/>
        </authorList>
    </citation>
    <scope>NUCLEOTIDE SEQUENCE [LARGE SCALE GENOMIC DNA]</scope>
</reference>
<accession>A0A4Y2LMU6</accession>
<gene>
    <name evidence="1" type="ORF">AVEN_38626_1</name>
</gene>
<proteinExistence type="predicted"/>
<evidence type="ECO:0000313" key="2">
    <source>
        <dbReference type="Proteomes" id="UP000499080"/>
    </source>
</evidence>
<dbReference type="OrthoDB" id="6452480at2759"/>
<dbReference type="EMBL" id="BGPR01005959">
    <property type="protein sequence ID" value="GBN14876.1"/>
    <property type="molecule type" value="Genomic_DNA"/>
</dbReference>